<protein>
    <submittedName>
        <fullName evidence="6">MFS transporter</fullName>
    </submittedName>
</protein>
<feature type="transmembrane region" description="Helical" evidence="4">
    <location>
        <begin position="354"/>
        <end position="372"/>
    </location>
</feature>
<dbReference type="CDD" id="cd17477">
    <property type="entry name" value="MFS_YcaD_like"/>
    <property type="match status" value="1"/>
</dbReference>
<feature type="transmembrane region" description="Helical" evidence="4">
    <location>
        <begin position="325"/>
        <end position="348"/>
    </location>
</feature>
<evidence type="ECO:0000259" key="5">
    <source>
        <dbReference type="PROSITE" id="PS50850"/>
    </source>
</evidence>
<feature type="transmembrane region" description="Helical" evidence="4">
    <location>
        <begin position="160"/>
        <end position="178"/>
    </location>
</feature>
<reference evidence="6 7" key="1">
    <citation type="submission" date="2017-07" db="EMBL/GenBank/DDBJ databases">
        <title>Elstera cyanobacteriorum sp. nov., a novel bacterium isolated from cyanobacterial aggregates in a eutrophic lake.</title>
        <authorList>
            <person name="Cai H."/>
        </authorList>
    </citation>
    <scope>NUCLEOTIDE SEQUENCE [LARGE SCALE GENOMIC DNA]</scope>
    <source>
        <strain evidence="6 7">TH019</strain>
    </source>
</reference>
<dbReference type="AlphaFoldDB" id="A0A255XKR2"/>
<organism evidence="6 7">
    <name type="scientific">Elstera cyanobacteriorum</name>
    <dbReference type="NCBI Taxonomy" id="2022747"/>
    <lineage>
        <taxon>Bacteria</taxon>
        <taxon>Pseudomonadati</taxon>
        <taxon>Pseudomonadota</taxon>
        <taxon>Alphaproteobacteria</taxon>
        <taxon>Rhodospirillales</taxon>
        <taxon>Rhodospirillaceae</taxon>
        <taxon>Elstera</taxon>
    </lineage>
</organism>
<feature type="transmembrane region" description="Helical" evidence="4">
    <location>
        <begin position="290"/>
        <end position="313"/>
    </location>
</feature>
<keyword evidence="7" id="KW-1185">Reference proteome</keyword>
<dbReference type="RefSeq" id="WP_094410508.1">
    <property type="nucleotide sequence ID" value="NZ_BMJZ01000003.1"/>
</dbReference>
<dbReference type="Gene3D" id="1.20.1250.20">
    <property type="entry name" value="MFS general substrate transporter like domains"/>
    <property type="match status" value="2"/>
</dbReference>
<feature type="transmembrane region" description="Helical" evidence="4">
    <location>
        <begin position="42"/>
        <end position="62"/>
    </location>
</feature>
<dbReference type="PROSITE" id="PS50850">
    <property type="entry name" value="MFS"/>
    <property type="match status" value="1"/>
</dbReference>
<dbReference type="PANTHER" id="PTHR23521:SF3">
    <property type="entry name" value="MFS TRANSPORTER"/>
    <property type="match status" value="1"/>
</dbReference>
<feature type="transmembrane region" description="Helical" evidence="4">
    <location>
        <begin position="265"/>
        <end position="284"/>
    </location>
</feature>
<evidence type="ECO:0000313" key="7">
    <source>
        <dbReference type="Proteomes" id="UP000216361"/>
    </source>
</evidence>
<dbReference type="InterPro" id="IPR047200">
    <property type="entry name" value="MFS_YcaD-like"/>
</dbReference>
<sequence length="377" mass="39389">MIRPDILSRAAVCLVALMFGLSYSLSAALIALDLAKMGLSEGWIGANVAMHAVGVLITATFLPKLVVRTGIRRLVIFALLLAAGLLVAFPALPFLWLWFPLRILLGMASEILFVLSETWTNSLSTEETRAQSMAVYTAALSVGFALGPVILSVLGPDGGIAFWAGAAIILAAAALIAWPGLEVPQFDKPAPGSPLRFMAMAPVAIAAVTLNAAVETTGLSFLSLYAIALGWAEGEAARLMAVMMIGAILLQLPIGWIGDRVNRTGFVLILAAAASAGALLWPLVLGNEWATYTLLFIWGGVFVGIYTIMLTIVGSRFAGAELVGIYAAMGLVWGVGALLGPVLAGVAMEATRHGLAYYIAALCGGFALFAATKPRKS</sequence>
<keyword evidence="3 4" id="KW-0472">Membrane</keyword>
<dbReference type="InterPro" id="IPR036259">
    <property type="entry name" value="MFS_trans_sf"/>
</dbReference>
<feature type="transmembrane region" description="Helical" evidence="4">
    <location>
        <begin position="74"/>
        <end position="97"/>
    </location>
</feature>
<dbReference type="GO" id="GO:0022857">
    <property type="term" value="F:transmembrane transporter activity"/>
    <property type="evidence" value="ECO:0007669"/>
    <property type="project" value="InterPro"/>
</dbReference>
<keyword evidence="1 4" id="KW-0812">Transmembrane</keyword>
<dbReference type="InterPro" id="IPR011701">
    <property type="entry name" value="MFS"/>
</dbReference>
<feature type="domain" description="Major facilitator superfamily (MFS) profile" evidence="5">
    <location>
        <begin position="8"/>
        <end position="377"/>
    </location>
</feature>
<dbReference type="GO" id="GO:0005886">
    <property type="term" value="C:plasma membrane"/>
    <property type="evidence" value="ECO:0007669"/>
    <property type="project" value="TreeGrafter"/>
</dbReference>
<keyword evidence="2 4" id="KW-1133">Transmembrane helix</keyword>
<accession>A0A255XKR2</accession>
<feature type="transmembrane region" description="Helical" evidence="4">
    <location>
        <begin position="133"/>
        <end position="154"/>
    </location>
</feature>
<evidence type="ECO:0000256" key="4">
    <source>
        <dbReference type="SAM" id="Phobius"/>
    </source>
</evidence>
<evidence type="ECO:0000256" key="2">
    <source>
        <dbReference type="ARBA" id="ARBA00022989"/>
    </source>
</evidence>
<evidence type="ECO:0000256" key="3">
    <source>
        <dbReference type="ARBA" id="ARBA00023136"/>
    </source>
</evidence>
<comment type="caution">
    <text evidence="6">The sequence shown here is derived from an EMBL/GenBank/DDBJ whole genome shotgun (WGS) entry which is preliminary data.</text>
</comment>
<evidence type="ECO:0000313" key="6">
    <source>
        <dbReference type="EMBL" id="OYQ16870.1"/>
    </source>
</evidence>
<feature type="transmembrane region" description="Helical" evidence="4">
    <location>
        <begin position="199"/>
        <end position="227"/>
    </location>
</feature>
<dbReference type="PANTHER" id="PTHR23521">
    <property type="entry name" value="TRANSPORTER MFS SUPERFAMILY"/>
    <property type="match status" value="1"/>
</dbReference>
<dbReference type="OrthoDB" id="9810614at2"/>
<name>A0A255XKR2_9PROT</name>
<proteinExistence type="predicted"/>
<evidence type="ECO:0000256" key="1">
    <source>
        <dbReference type="ARBA" id="ARBA00022692"/>
    </source>
</evidence>
<dbReference type="EMBL" id="NOXS01000035">
    <property type="protein sequence ID" value="OYQ16870.1"/>
    <property type="molecule type" value="Genomic_DNA"/>
</dbReference>
<dbReference type="Pfam" id="PF07690">
    <property type="entry name" value="MFS_1"/>
    <property type="match status" value="1"/>
</dbReference>
<gene>
    <name evidence="6" type="ORF">CHR90_18025</name>
</gene>
<feature type="transmembrane region" description="Helical" evidence="4">
    <location>
        <begin position="239"/>
        <end position="258"/>
    </location>
</feature>
<dbReference type="SUPFAM" id="SSF103473">
    <property type="entry name" value="MFS general substrate transporter"/>
    <property type="match status" value="1"/>
</dbReference>
<dbReference type="InterPro" id="IPR020846">
    <property type="entry name" value="MFS_dom"/>
</dbReference>
<dbReference type="Proteomes" id="UP000216361">
    <property type="component" value="Unassembled WGS sequence"/>
</dbReference>